<dbReference type="Pfam" id="PF13814">
    <property type="entry name" value="Replic_Relax"/>
    <property type="match status" value="1"/>
</dbReference>
<protein>
    <recommendedName>
        <fullName evidence="3">Replication-relaxation</fullName>
    </recommendedName>
</protein>
<accession>A0A246RFX0</accession>
<keyword evidence="2" id="KW-1185">Reference proteome</keyword>
<proteinExistence type="predicted"/>
<sequence length="252" mass="27301">MAVLQSLAMLRLLTGDHVQRLHVADGSAGTRARRARALLQRLAELKLVVRLDRRIGGVRAGSAGYVYGLSGHGQAVLAVDGPMGGRRRRVWETSPSFMGHVLDGSEVYVRLLEAERAGVLEILDFQAEPAAWRSFPGPGGQAAILKPDAFVRLGVGEIESSAFLEVDRGTESVPTLLRKCRTYAAYWQSGIEQAAHAVFPRVLWLASGARSVERVSRALTQLPADIQHLFHASFLKDVVTVLTATAWGGRSA</sequence>
<dbReference type="InterPro" id="IPR025855">
    <property type="entry name" value="Replic_Relax"/>
</dbReference>
<reference evidence="1 2" key="1">
    <citation type="submission" date="2017-03" db="EMBL/GenBank/DDBJ databases">
        <title>Whole genome sequence of Micromonospora wenchangensis, isolated from mangrove soil.</title>
        <authorList>
            <person name="Yang H."/>
        </authorList>
    </citation>
    <scope>NUCLEOTIDE SEQUENCE [LARGE SCALE GENOMIC DNA]</scope>
    <source>
        <strain evidence="1 2">CCTCC AA 2012002</strain>
    </source>
</reference>
<dbReference type="AlphaFoldDB" id="A0A246RFX0"/>
<organism evidence="1 2">
    <name type="scientific">Micromonospora wenchangensis</name>
    <dbReference type="NCBI Taxonomy" id="1185415"/>
    <lineage>
        <taxon>Bacteria</taxon>
        <taxon>Bacillati</taxon>
        <taxon>Actinomycetota</taxon>
        <taxon>Actinomycetes</taxon>
        <taxon>Micromonosporales</taxon>
        <taxon>Micromonosporaceae</taxon>
        <taxon>Micromonospora</taxon>
    </lineage>
</organism>
<evidence type="ECO:0000313" key="1">
    <source>
        <dbReference type="EMBL" id="OWV00497.1"/>
    </source>
</evidence>
<comment type="caution">
    <text evidence="1">The sequence shown here is derived from an EMBL/GenBank/DDBJ whole genome shotgun (WGS) entry which is preliminary data.</text>
</comment>
<name>A0A246RFX0_9ACTN</name>
<evidence type="ECO:0008006" key="3">
    <source>
        <dbReference type="Google" id="ProtNLM"/>
    </source>
</evidence>
<dbReference type="EMBL" id="MZMV01000069">
    <property type="protein sequence ID" value="OWV00497.1"/>
    <property type="molecule type" value="Genomic_DNA"/>
</dbReference>
<evidence type="ECO:0000313" key="2">
    <source>
        <dbReference type="Proteomes" id="UP000197174"/>
    </source>
</evidence>
<dbReference type="Proteomes" id="UP000197174">
    <property type="component" value="Unassembled WGS sequence"/>
</dbReference>
<gene>
    <name evidence="1" type="ORF">B5D80_27905</name>
</gene>